<evidence type="ECO:0008006" key="9">
    <source>
        <dbReference type="Google" id="ProtNLM"/>
    </source>
</evidence>
<dbReference type="Gene3D" id="3.30.300.30">
    <property type="match status" value="1"/>
</dbReference>
<comment type="caution">
    <text evidence="7">The sequence shown here is derived from an EMBL/GenBank/DDBJ whole genome shotgun (WGS) entry which is preliminary data.</text>
</comment>
<protein>
    <recommendedName>
        <fullName evidence="9">Luciferin 4-monooxygenase</fullName>
    </recommendedName>
</protein>
<keyword evidence="3" id="KW-0436">Ligase</keyword>
<name>A0AA38MQA3_9CUCU</name>
<dbReference type="SUPFAM" id="SSF56801">
    <property type="entry name" value="Acetyl-CoA synthetase-like"/>
    <property type="match status" value="1"/>
</dbReference>
<dbReference type="Pfam" id="PF13193">
    <property type="entry name" value="AMP-binding_C"/>
    <property type="match status" value="1"/>
</dbReference>
<evidence type="ECO:0000259" key="5">
    <source>
        <dbReference type="Pfam" id="PF00501"/>
    </source>
</evidence>
<evidence type="ECO:0000256" key="3">
    <source>
        <dbReference type="ARBA" id="ARBA00022598"/>
    </source>
</evidence>
<feature type="domain" description="AMP-dependent synthetase/ligase" evidence="5">
    <location>
        <begin position="53"/>
        <end position="399"/>
    </location>
</feature>
<feature type="domain" description="AMP-binding enzyme C-terminal" evidence="6">
    <location>
        <begin position="451"/>
        <end position="527"/>
    </location>
</feature>
<keyword evidence="8" id="KW-1185">Reference proteome</keyword>
<evidence type="ECO:0000313" key="7">
    <source>
        <dbReference type="EMBL" id="KAJ3664716.1"/>
    </source>
</evidence>
<dbReference type="CDD" id="cd05911">
    <property type="entry name" value="Firefly_Luc_like"/>
    <property type="match status" value="1"/>
</dbReference>
<gene>
    <name evidence="7" type="ORF">Zmor_000264</name>
</gene>
<dbReference type="InterPro" id="IPR000873">
    <property type="entry name" value="AMP-dep_synth/lig_dom"/>
</dbReference>
<evidence type="ECO:0000256" key="1">
    <source>
        <dbReference type="ARBA" id="ARBA00004275"/>
    </source>
</evidence>
<dbReference type="AlphaFoldDB" id="A0AA38MQA3"/>
<dbReference type="Proteomes" id="UP001168821">
    <property type="component" value="Unassembled WGS sequence"/>
</dbReference>
<dbReference type="InterPro" id="IPR025110">
    <property type="entry name" value="AMP-bd_C"/>
</dbReference>
<comment type="subcellular location">
    <subcellularLocation>
        <location evidence="1">Peroxisome</location>
    </subcellularLocation>
</comment>
<dbReference type="GO" id="GO:0016405">
    <property type="term" value="F:CoA-ligase activity"/>
    <property type="evidence" value="ECO:0007669"/>
    <property type="project" value="TreeGrafter"/>
</dbReference>
<dbReference type="InterPro" id="IPR020845">
    <property type="entry name" value="AMP-binding_CS"/>
</dbReference>
<keyword evidence="4" id="KW-0576">Peroxisome</keyword>
<accession>A0AA38MQA3</accession>
<dbReference type="Gene3D" id="2.30.38.10">
    <property type="entry name" value="Luciferase, Domain 3"/>
    <property type="match status" value="1"/>
</dbReference>
<dbReference type="GO" id="GO:0005777">
    <property type="term" value="C:peroxisome"/>
    <property type="evidence" value="ECO:0007669"/>
    <property type="project" value="UniProtKB-SubCell"/>
</dbReference>
<evidence type="ECO:0000259" key="6">
    <source>
        <dbReference type="Pfam" id="PF13193"/>
    </source>
</evidence>
<evidence type="ECO:0000256" key="2">
    <source>
        <dbReference type="ARBA" id="ARBA00006432"/>
    </source>
</evidence>
<reference evidence="7" key="1">
    <citation type="journal article" date="2023" name="G3 (Bethesda)">
        <title>Whole genome assemblies of Zophobas morio and Tenebrio molitor.</title>
        <authorList>
            <person name="Kaur S."/>
            <person name="Stinson S.A."/>
            <person name="diCenzo G.C."/>
        </authorList>
    </citation>
    <scope>NUCLEOTIDE SEQUENCE</scope>
    <source>
        <strain evidence="7">QUZm001</strain>
    </source>
</reference>
<dbReference type="FunFam" id="3.30.300.30:FF:000007">
    <property type="entry name" value="4-coumarate--CoA ligase 2"/>
    <property type="match status" value="1"/>
</dbReference>
<dbReference type="EMBL" id="JALNTZ010000001">
    <property type="protein sequence ID" value="KAJ3664716.1"/>
    <property type="molecule type" value="Genomic_DNA"/>
</dbReference>
<evidence type="ECO:0000313" key="8">
    <source>
        <dbReference type="Proteomes" id="UP001168821"/>
    </source>
</evidence>
<dbReference type="InterPro" id="IPR045851">
    <property type="entry name" value="AMP-bd_C_sf"/>
</dbReference>
<comment type="similarity">
    <text evidence="2">Belongs to the ATP-dependent AMP-binding enzyme family.</text>
</comment>
<proteinExistence type="inferred from homology"/>
<sequence length="544" mass="59893">MTETEQNVLVGPELERFLEGSLGELLLLLLKTHCDNVLQVDAATDEELPANLLLSRAIKIAEWFRSIGVNAQESISIISENRLEFAVVTVATFLAGLVFAPLNPDYTPGELKHVLGLSKPRVVFCSPQTIQKMTRVLPEHPFLQHIVLFGKKKLNHKKVTMLDDIVAGADPDNIDESFQATPVEPTESIATILMSSGTTGLPKGVMCTHESMTVYIDVMRTTVAQIVENDDPSDAMMGLAPFFHSMGFMLMFLNLLRGKKMAVLTKFKTKVFLDALIKYRIKRLVVPPPVMLVLLKHPLTKQYDLSGIEEIRTGAAPMGKDMERELKERFKVKHVSQGYGMTETTLGVLVSPLGVTKVGSVGKIVPGMMAKVIGDDGKALGPYKEGEICFKGPLIMKGYIGDPVATANTIDKDGWIHTGDVAYYDDDGYFYIVDRIKELVKYKGYQVAPAELEALLITHPAVADAAVIGLPDERAGELPLAFVVKKPGKTTSEKELIKFVADNVSSQKQIRGGVVFVDEIPRNPTGKILRRHLKERAVTLKSKL</sequence>
<dbReference type="PANTHER" id="PTHR24096:SF149">
    <property type="entry name" value="AMP-BINDING DOMAIN-CONTAINING PROTEIN-RELATED"/>
    <property type="match status" value="1"/>
</dbReference>
<dbReference type="Gene3D" id="3.40.50.980">
    <property type="match status" value="2"/>
</dbReference>
<evidence type="ECO:0000256" key="4">
    <source>
        <dbReference type="ARBA" id="ARBA00023140"/>
    </source>
</evidence>
<organism evidence="7 8">
    <name type="scientific">Zophobas morio</name>
    <dbReference type="NCBI Taxonomy" id="2755281"/>
    <lineage>
        <taxon>Eukaryota</taxon>
        <taxon>Metazoa</taxon>
        <taxon>Ecdysozoa</taxon>
        <taxon>Arthropoda</taxon>
        <taxon>Hexapoda</taxon>
        <taxon>Insecta</taxon>
        <taxon>Pterygota</taxon>
        <taxon>Neoptera</taxon>
        <taxon>Endopterygota</taxon>
        <taxon>Coleoptera</taxon>
        <taxon>Polyphaga</taxon>
        <taxon>Cucujiformia</taxon>
        <taxon>Tenebrionidae</taxon>
        <taxon>Zophobas</taxon>
    </lineage>
</organism>
<dbReference type="Pfam" id="PF00501">
    <property type="entry name" value="AMP-binding"/>
    <property type="match status" value="1"/>
</dbReference>
<dbReference type="PROSITE" id="PS00455">
    <property type="entry name" value="AMP_BINDING"/>
    <property type="match status" value="1"/>
</dbReference>
<dbReference type="PANTHER" id="PTHR24096">
    <property type="entry name" value="LONG-CHAIN-FATTY-ACID--COA LIGASE"/>
    <property type="match status" value="1"/>
</dbReference>